<dbReference type="EMBL" id="LPJX01000012">
    <property type="protein sequence ID" value="KWF70843.1"/>
    <property type="molecule type" value="Genomic_DNA"/>
</dbReference>
<name>A0A132F754_9BURK</name>
<evidence type="ECO:0000313" key="2">
    <source>
        <dbReference type="EMBL" id="KWF70843.1"/>
    </source>
</evidence>
<organism evidence="2 3">
    <name type="scientific">Burkholderia pseudomultivorans</name>
    <dbReference type="NCBI Taxonomy" id="1207504"/>
    <lineage>
        <taxon>Bacteria</taxon>
        <taxon>Pseudomonadati</taxon>
        <taxon>Pseudomonadota</taxon>
        <taxon>Betaproteobacteria</taxon>
        <taxon>Burkholderiales</taxon>
        <taxon>Burkholderiaceae</taxon>
        <taxon>Burkholderia</taxon>
        <taxon>Burkholderia cepacia complex</taxon>
    </lineage>
</organism>
<evidence type="ECO:0000313" key="3">
    <source>
        <dbReference type="Proteomes" id="UP000061512"/>
    </source>
</evidence>
<evidence type="ECO:0000259" key="1">
    <source>
        <dbReference type="Pfam" id="PF09995"/>
    </source>
</evidence>
<gene>
    <name evidence="2" type="ORF">WT57_10205</name>
</gene>
<dbReference type="AlphaFoldDB" id="A0A132F754"/>
<dbReference type="GO" id="GO:0016491">
    <property type="term" value="F:oxidoreductase activity"/>
    <property type="evidence" value="ECO:0007669"/>
    <property type="project" value="InterPro"/>
</dbReference>
<protein>
    <submittedName>
        <fullName evidence="2">Histidine kinase</fullName>
    </submittedName>
</protein>
<keyword evidence="2" id="KW-0418">Kinase</keyword>
<reference evidence="2 3" key="1">
    <citation type="submission" date="2015-11" db="EMBL/GenBank/DDBJ databases">
        <title>Expanding the genomic diversity of Burkholderia species for the development of highly accurate diagnostics.</title>
        <authorList>
            <person name="Sahl J."/>
            <person name="Keim P."/>
            <person name="Wagner D."/>
        </authorList>
    </citation>
    <scope>NUCLEOTIDE SEQUENCE [LARGE SCALE GENOMIC DNA]</scope>
    <source>
        <strain evidence="2 3">MSMB574WGS</strain>
    </source>
</reference>
<comment type="caution">
    <text evidence="2">The sequence shown here is derived from an EMBL/GenBank/DDBJ whole genome shotgun (WGS) entry which is preliminary data.</text>
</comment>
<dbReference type="GO" id="GO:0016301">
    <property type="term" value="F:kinase activity"/>
    <property type="evidence" value="ECO:0007669"/>
    <property type="project" value="UniProtKB-KW"/>
</dbReference>
<dbReference type="PANTHER" id="PTHR36151:SF3">
    <property type="entry name" value="ER-BOUND OXYGENASE MPAB_MPAB'_RUBBER OXYGENASE CATALYTIC DOMAIN-CONTAINING PROTEIN"/>
    <property type="match status" value="1"/>
</dbReference>
<sequence>MTTPHSAHPAAGPRWVEQLRKRVVAGVTHLTTGSGPTLDYSSPPGDPGLFGPDSVCWRVHADFTSMMTGGIAALLLQALHPLALAGVWDHSSFRTDILGRLRRTATFISGTTFGSRADALALIERVKAIHAQISGTAPDGRPYRADDPALLTWVHVAEVSSFLAAHLCYVNPALPGDMQDRYYAETAQIAERLGAREVPRSRAEIAAYLARMQPELEAGPRTFEVMRILLNAPVAKPALRPAATLVMQAGIDLLPPWAQQRLRVSRFAPLRRAVVRPGVRAVAPVLRWALINGVSKRARRRATATPPGDRPSA</sequence>
<keyword evidence="2" id="KW-0808">Transferase</keyword>
<dbReference type="Proteomes" id="UP000061512">
    <property type="component" value="Unassembled WGS sequence"/>
</dbReference>
<feature type="domain" description="ER-bound oxygenase mpaB/mpaB'/Rubber oxygenase catalytic" evidence="1">
    <location>
        <begin position="57"/>
        <end position="288"/>
    </location>
</feature>
<proteinExistence type="predicted"/>
<dbReference type="InterPro" id="IPR018713">
    <property type="entry name" value="MPAB/Lcp_cat_dom"/>
</dbReference>
<dbReference type="RefSeq" id="WP_059478698.1">
    <property type="nucleotide sequence ID" value="NZ_LOXO01000016.1"/>
</dbReference>
<accession>A0A132F754</accession>
<dbReference type="Pfam" id="PF09995">
    <property type="entry name" value="MPAB_Lcp_cat"/>
    <property type="match status" value="1"/>
</dbReference>
<dbReference type="PANTHER" id="PTHR36151">
    <property type="entry name" value="BLR2777 PROTEIN"/>
    <property type="match status" value="1"/>
</dbReference>